<dbReference type="AlphaFoldDB" id="A0A8X6T9C8"/>
<evidence type="ECO:0000256" key="1">
    <source>
        <dbReference type="SAM" id="MobiDB-lite"/>
    </source>
</evidence>
<name>A0A8X6T9C8_NEPPI</name>
<evidence type="ECO:0000313" key="2">
    <source>
        <dbReference type="EMBL" id="GFS90075.1"/>
    </source>
</evidence>
<comment type="caution">
    <text evidence="2">The sequence shown here is derived from an EMBL/GenBank/DDBJ whole genome shotgun (WGS) entry which is preliminary data.</text>
</comment>
<evidence type="ECO:0000313" key="3">
    <source>
        <dbReference type="Proteomes" id="UP000887013"/>
    </source>
</evidence>
<proteinExistence type="predicted"/>
<dbReference type="EMBL" id="BMAW01004634">
    <property type="protein sequence ID" value="GFS90075.1"/>
    <property type="molecule type" value="Genomic_DNA"/>
</dbReference>
<protein>
    <submittedName>
        <fullName evidence="2">Uncharacterized protein</fullName>
    </submittedName>
</protein>
<dbReference type="OrthoDB" id="10348660at2759"/>
<reference evidence="2" key="1">
    <citation type="submission" date="2020-08" db="EMBL/GenBank/DDBJ databases">
        <title>Multicomponent nature underlies the extraordinary mechanical properties of spider dragline silk.</title>
        <authorList>
            <person name="Kono N."/>
            <person name="Nakamura H."/>
            <person name="Mori M."/>
            <person name="Yoshida Y."/>
            <person name="Ohtoshi R."/>
            <person name="Malay A.D."/>
            <person name="Moran D.A.P."/>
            <person name="Tomita M."/>
            <person name="Numata K."/>
            <person name="Arakawa K."/>
        </authorList>
    </citation>
    <scope>NUCLEOTIDE SEQUENCE</scope>
</reference>
<sequence length="168" mass="17878">MTTTTSSADNGGGSTATAVSSPSPPNLMPNAAGQQRICGGQSPVSPAPGTQVQLVRPTLLMDVMGLQLWHDIKRVSYSSRWRTAFVVAIGLFIGGWDDVFGGVGSHKSYASLPHDNESPINSKSLDYFLPLFLRPSLFPDSSAILDCDTQGRQRKKSATLASPLIDTN</sequence>
<gene>
    <name evidence="2" type="primary">AVEN_155988_1</name>
    <name evidence="2" type="ORF">NPIL_319421</name>
</gene>
<organism evidence="2 3">
    <name type="scientific">Nephila pilipes</name>
    <name type="common">Giant wood spider</name>
    <name type="synonym">Nephila maculata</name>
    <dbReference type="NCBI Taxonomy" id="299642"/>
    <lineage>
        <taxon>Eukaryota</taxon>
        <taxon>Metazoa</taxon>
        <taxon>Ecdysozoa</taxon>
        <taxon>Arthropoda</taxon>
        <taxon>Chelicerata</taxon>
        <taxon>Arachnida</taxon>
        <taxon>Araneae</taxon>
        <taxon>Araneomorphae</taxon>
        <taxon>Entelegynae</taxon>
        <taxon>Araneoidea</taxon>
        <taxon>Nephilidae</taxon>
        <taxon>Nephila</taxon>
    </lineage>
</organism>
<feature type="compositionally biased region" description="Polar residues" evidence="1">
    <location>
        <begin position="1"/>
        <end position="19"/>
    </location>
</feature>
<feature type="region of interest" description="Disordered" evidence="1">
    <location>
        <begin position="1"/>
        <end position="50"/>
    </location>
</feature>
<dbReference type="Proteomes" id="UP000887013">
    <property type="component" value="Unassembled WGS sequence"/>
</dbReference>
<accession>A0A8X6T9C8</accession>
<keyword evidence="3" id="KW-1185">Reference proteome</keyword>